<dbReference type="Gene3D" id="2.130.10.10">
    <property type="entry name" value="YVTN repeat-like/Quinoprotein amine dehydrogenase"/>
    <property type="match status" value="1"/>
</dbReference>
<evidence type="ECO:0000256" key="1">
    <source>
        <dbReference type="SAM" id="SignalP"/>
    </source>
</evidence>
<protein>
    <recommendedName>
        <fullName evidence="4">Ommochrome-binding protein-like</fullName>
    </recommendedName>
</protein>
<organism evidence="2 3">
    <name type="scientific">Diatraea saccharalis</name>
    <name type="common">sugarcane borer</name>
    <dbReference type="NCBI Taxonomy" id="40085"/>
    <lineage>
        <taxon>Eukaryota</taxon>
        <taxon>Metazoa</taxon>
        <taxon>Ecdysozoa</taxon>
        <taxon>Arthropoda</taxon>
        <taxon>Hexapoda</taxon>
        <taxon>Insecta</taxon>
        <taxon>Pterygota</taxon>
        <taxon>Neoptera</taxon>
        <taxon>Endopterygota</taxon>
        <taxon>Lepidoptera</taxon>
        <taxon>Glossata</taxon>
        <taxon>Ditrysia</taxon>
        <taxon>Pyraloidea</taxon>
        <taxon>Crambidae</taxon>
        <taxon>Crambinae</taxon>
        <taxon>Diatraea</taxon>
    </lineage>
</organism>
<proteinExistence type="predicted"/>
<name>A0A9N9R5I1_9NEOP</name>
<gene>
    <name evidence="2" type="ORF">DIATSA_LOCUS7665</name>
</gene>
<dbReference type="Proteomes" id="UP001153714">
    <property type="component" value="Chromosome 20"/>
</dbReference>
<evidence type="ECO:0008006" key="4">
    <source>
        <dbReference type="Google" id="ProtNLM"/>
    </source>
</evidence>
<feature type="signal peptide" evidence="1">
    <location>
        <begin position="1"/>
        <end position="20"/>
    </location>
</feature>
<sequence length="294" mass="34530">MNKILIWILPLLLCCQCTQEICHACFHGTCFSKRKLFEGKQFSGQIAVDRMDNVLHFHYKDYRSNDYTAILDLYSDSPKLEILPVDYSFARAINTKTGEVYFSGAKGIYVYNSVTKSTVPYMLFNTTISLMQFKDKLYYTEFRREGIYFVENNRADAMEALADYIVDDFVIDKFNNIYFISDYILFRYKKGEHKAKIFSNIPYSLTTDTKDNVYLIETTTRTLFKMDYVRDRITEVGIFGSGSVFNAVFDKYNNLIYCDAVEERIYMLLPTFSNCTIVKRKRKKENINVSKMMF</sequence>
<feature type="chain" id="PRO_5040192366" description="Ommochrome-binding protein-like" evidence="1">
    <location>
        <begin position="21"/>
        <end position="294"/>
    </location>
</feature>
<evidence type="ECO:0000313" key="2">
    <source>
        <dbReference type="EMBL" id="CAG9789973.1"/>
    </source>
</evidence>
<dbReference type="OrthoDB" id="7432964at2759"/>
<reference evidence="2" key="2">
    <citation type="submission" date="2022-10" db="EMBL/GenBank/DDBJ databases">
        <authorList>
            <consortium name="ENA_rothamsted_submissions"/>
            <consortium name="culmorum"/>
            <person name="King R."/>
        </authorList>
    </citation>
    <scope>NUCLEOTIDE SEQUENCE</scope>
</reference>
<dbReference type="SUPFAM" id="SSF63829">
    <property type="entry name" value="Calcium-dependent phosphotriesterase"/>
    <property type="match status" value="1"/>
</dbReference>
<dbReference type="AlphaFoldDB" id="A0A9N9R5I1"/>
<reference evidence="2" key="1">
    <citation type="submission" date="2021-12" db="EMBL/GenBank/DDBJ databases">
        <authorList>
            <person name="King R."/>
        </authorList>
    </citation>
    <scope>NUCLEOTIDE SEQUENCE</scope>
</reference>
<dbReference type="InterPro" id="IPR015943">
    <property type="entry name" value="WD40/YVTN_repeat-like_dom_sf"/>
</dbReference>
<evidence type="ECO:0000313" key="3">
    <source>
        <dbReference type="Proteomes" id="UP001153714"/>
    </source>
</evidence>
<keyword evidence="1" id="KW-0732">Signal</keyword>
<keyword evidence="3" id="KW-1185">Reference proteome</keyword>
<accession>A0A9N9R5I1</accession>
<dbReference type="EMBL" id="OU893351">
    <property type="protein sequence ID" value="CAG9789973.1"/>
    <property type="molecule type" value="Genomic_DNA"/>
</dbReference>